<evidence type="ECO:0000256" key="2">
    <source>
        <dbReference type="ARBA" id="ARBA00022723"/>
    </source>
</evidence>
<dbReference type="PROSITE" id="PS00028">
    <property type="entry name" value="ZINC_FINGER_C2H2_1"/>
    <property type="match status" value="4"/>
</dbReference>
<sequence length="503" mass="57383">MASASFQWLEDQDDWGDDDTQPDRLSPQKACSANTQGLEASLGSLSVAPGVTAPASPPLNKEDTFDCEMEEAVEPVPLRSSQALEAMEVLKKKEREHREMLSSLKQPNAFKSFYISVEEEREIPAGEVSANAHARRLLQEYELGEGNAFRVSSRGQGCVTYAQELYEKAYRNDVVFHRFHKRVQPYAHQLMRFCWEGEPLFICPPPPSWEPKNCEACGARRCFELQAMPALIPSLKIEGLHKLKVQVASLMMTPSHQSGGYRIPATVSSLNAIFYENEWYLSLSLLPVLVAVAASPPGAAPVSFSKETVGRRTGMGNGVAEEAARIYVVVHARKYHSTVWSLLDEKSFSGPPANKDNRRSCRRCCYHCDFCDYETNNTSHLKRHIRIHTGERPFQCHFCPRKFSANLTLKNHLRTHTGERPYKCHVCFKTFSQWSTMKDHLHIHTGEWPHKCHLCPKSFPRGTLLKNHLRVHRGEWPLNCHLCPQTFVHEDHLKRHIKQHEYK</sequence>
<dbReference type="GO" id="GO:0000978">
    <property type="term" value="F:RNA polymerase II cis-regulatory region sequence-specific DNA binding"/>
    <property type="evidence" value="ECO:0007669"/>
    <property type="project" value="TreeGrafter"/>
</dbReference>
<dbReference type="FunFam" id="3.30.160.60:FF:002343">
    <property type="entry name" value="Zinc finger protein 33A"/>
    <property type="match status" value="2"/>
</dbReference>
<dbReference type="GO" id="GO:0005737">
    <property type="term" value="C:cytoplasm"/>
    <property type="evidence" value="ECO:0007669"/>
    <property type="project" value="InterPro"/>
</dbReference>
<accession>A0A9J6DUQ4</accession>
<dbReference type="GO" id="GO:0008270">
    <property type="term" value="F:zinc ion binding"/>
    <property type="evidence" value="ECO:0007669"/>
    <property type="project" value="UniProtKB-KW"/>
</dbReference>
<keyword evidence="11" id="KW-1185">Reference proteome</keyword>
<dbReference type="Pfam" id="PF04194">
    <property type="entry name" value="PDCD2_C"/>
    <property type="match status" value="1"/>
</dbReference>
<feature type="domain" description="C2H2-type" evidence="9">
    <location>
        <begin position="422"/>
        <end position="449"/>
    </location>
</feature>
<evidence type="ECO:0000256" key="1">
    <source>
        <dbReference type="ARBA" id="ARBA00004123"/>
    </source>
</evidence>
<organism evidence="10 11">
    <name type="scientific">Rhipicephalus microplus</name>
    <name type="common">Cattle tick</name>
    <name type="synonym">Boophilus microplus</name>
    <dbReference type="NCBI Taxonomy" id="6941"/>
    <lineage>
        <taxon>Eukaryota</taxon>
        <taxon>Metazoa</taxon>
        <taxon>Ecdysozoa</taxon>
        <taxon>Arthropoda</taxon>
        <taxon>Chelicerata</taxon>
        <taxon>Arachnida</taxon>
        <taxon>Acari</taxon>
        <taxon>Parasitiformes</taxon>
        <taxon>Ixodida</taxon>
        <taxon>Ixodoidea</taxon>
        <taxon>Ixodidae</taxon>
        <taxon>Rhipicephalinae</taxon>
        <taxon>Rhipicephalus</taxon>
        <taxon>Boophilus</taxon>
    </lineage>
</organism>
<evidence type="ECO:0000256" key="5">
    <source>
        <dbReference type="ARBA" id="ARBA00022833"/>
    </source>
</evidence>
<dbReference type="InterPro" id="IPR036236">
    <property type="entry name" value="Znf_C2H2_sf"/>
</dbReference>
<feature type="domain" description="C2H2-type" evidence="9">
    <location>
        <begin position="394"/>
        <end position="421"/>
    </location>
</feature>
<dbReference type="PANTHER" id="PTHR23235:SF120">
    <property type="entry name" value="KRUPPEL-LIKE FACTOR 15"/>
    <property type="match status" value="1"/>
</dbReference>
<comment type="subcellular location">
    <subcellularLocation>
        <location evidence="1">Nucleus</location>
    </subcellularLocation>
</comment>
<dbReference type="FunFam" id="3.30.160.60:FF:000446">
    <property type="entry name" value="Zinc finger protein"/>
    <property type="match status" value="1"/>
</dbReference>
<protein>
    <recommendedName>
        <fullName evidence="9">C2H2-type domain-containing protein</fullName>
    </recommendedName>
</protein>
<evidence type="ECO:0000256" key="6">
    <source>
        <dbReference type="ARBA" id="ARBA00023242"/>
    </source>
</evidence>
<dbReference type="SMART" id="SM00355">
    <property type="entry name" value="ZnF_C2H2"/>
    <property type="match status" value="5"/>
</dbReference>
<feature type="compositionally biased region" description="Acidic residues" evidence="8">
    <location>
        <begin position="10"/>
        <end position="20"/>
    </location>
</feature>
<dbReference type="InterPro" id="IPR013087">
    <property type="entry name" value="Znf_C2H2_type"/>
</dbReference>
<keyword evidence="5" id="KW-0862">Zinc</keyword>
<proteinExistence type="predicted"/>
<dbReference type="VEuPathDB" id="VectorBase:LOC119177954"/>
<keyword evidence="2" id="KW-0479">Metal-binding</keyword>
<dbReference type="Gene3D" id="3.30.160.60">
    <property type="entry name" value="Classic Zinc Finger"/>
    <property type="match status" value="5"/>
</dbReference>
<dbReference type="Pfam" id="PF23611">
    <property type="entry name" value="zf-C2H2_16"/>
    <property type="match status" value="1"/>
</dbReference>
<name>A0A9J6DUQ4_RHIMP</name>
<evidence type="ECO:0000256" key="8">
    <source>
        <dbReference type="SAM" id="MobiDB-lite"/>
    </source>
</evidence>
<dbReference type="GO" id="GO:0005634">
    <property type="term" value="C:nucleus"/>
    <property type="evidence" value="ECO:0007669"/>
    <property type="project" value="UniProtKB-SubCell"/>
</dbReference>
<evidence type="ECO:0000256" key="3">
    <source>
        <dbReference type="ARBA" id="ARBA00022737"/>
    </source>
</evidence>
<feature type="region of interest" description="Disordered" evidence="8">
    <location>
        <begin position="1"/>
        <end position="33"/>
    </location>
</feature>
<keyword evidence="3" id="KW-0677">Repeat</keyword>
<evidence type="ECO:0000256" key="7">
    <source>
        <dbReference type="PROSITE-ProRule" id="PRU00042"/>
    </source>
</evidence>
<comment type="caution">
    <text evidence="10">The sequence shown here is derived from an EMBL/GenBank/DDBJ whole genome shotgun (WGS) entry which is preliminary data.</text>
</comment>
<dbReference type="InterPro" id="IPR056438">
    <property type="entry name" value="Znf-C2H2_CTCF"/>
</dbReference>
<dbReference type="EMBL" id="JABSTU010000007">
    <property type="protein sequence ID" value="KAH8025919.1"/>
    <property type="molecule type" value="Genomic_DNA"/>
</dbReference>
<reference evidence="10" key="1">
    <citation type="journal article" date="2020" name="Cell">
        <title>Large-Scale Comparative Analyses of Tick Genomes Elucidate Their Genetic Diversity and Vector Capacities.</title>
        <authorList>
            <consortium name="Tick Genome and Microbiome Consortium (TIGMIC)"/>
            <person name="Jia N."/>
            <person name="Wang J."/>
            <person name="Shi W."/>
            <person name="Du L."/>
            <person name="Sun Y."/>
            <person name="Zhan W."/>
            <person name="Jiang J.F."/>
            <person name="Wang Q."/>
            <person name="Zhang B."/>
            <person name="Ji P."/>
            <person name="Bell-Sakyi L."/>
            <person name="Cui X.M."/>
            <person name="Yuan T.T."/>
            <person name="Jiang B.G."/>
            <person name="Yang W.F."/>
            <person name="Lam T.T."/>
            <person name="Chang Q.C."/>
            <person name="Ding S.J."/>
            <person name="Wang X.J."/>
            <person name="Zhu J.G."/>
            <person name="Ruan X.D."/>
            <person name="Zhao L."/>
            <person name="Wei J.T."/>
            <person name="Ye R.Z."/>
            <person name="Que T.C."/>
            <person name="Du C.H."/>
            <person name="Zhou Y.H."/>
            <person name="Cheng J.X."/>
            <person name="Dai P.F."/>
            <person name="Guo W.B."/>
            <person name="Han X.H."/>
            <person name="Huang E.J."/>
            <person name="Li L.F."/>
            <person name="Wei W."/>
            <person name="Gao Y.C."/>
            <person name="Liu J.Z."/>
            <person name="Shao H.Z."/>
            <person name="Wang X."/>
            <person name="Wang C.C."/>
            <person name="Yang T.C."/>
            <person name="Huo Q.B."/>
            <person name="Li W."/>
            <person name="Chen H.Y."/>
            <person name="Chen S.E."/>
            <person name="Zhou L.G."/>
            <person name="Ni X.B."/>
            <person name="Tian J.H."/>
            <person name="Sheng Y."/>
            <person name="Liu T."/>
            <person name="Pan Y.S."/>
            <person name="Xia L.Y."/>
            <person name="Li J."/>
            <person name="Zhao F."/>
            <person name="Cao W.C."/>
        </authorList>
    </citation>
    <scope>NUCLEOTIDE SEQUENCE</scope>
    <source>
        <strain evidence="10">Rmic-2018</strain>
    </source>
</reference>
<dbReference type="PANTHER" id="PTHR23235">
    <property type="entry name" value="KRUEPPEL-LIKE TRANSCRIPTION FACTOR"/>
    <property type="match status" value="1"/>
</dbReference>
<keyword evidence="4 7" id="KW-0863">Zinc-finger</keyword>
<dbReference type="InterPro" id="IPR007320">
    <property type="entry name" value="PDCD2_C"/>
</dbReference>
<evidence type="ECO:0000313" key="10">
    <source>
        <dbReference type="EMBL" id="KAH8025919.1"/>
    </source>
</evidence>
<dbReference type="VEuPathDB" id="VectorBase:LOC119170487"/>
<dbReference type="PROSITE" id="PS50157">
    <property type="entry name" value="ZINC_FINGER_C2H2_2"/>
    <property type="match status" value="5"/>
</dbReference>
<dbReference type="SUPFAM" id="SSF57667">
    <property type="entry name" value="beta-beta-alpha zinc fingers"/>
    <property type="match status" value="3"/>
</dbReference>
<evidence type="ECO:0000256" key="4">
    <source>
        <dbReference type="ARBA" id="ARBA00022771"/>
    </source>
</evidence>
<evidence type="ECO:0000259" key="9">
    <source>
        <dbReference type="PROSITE" id="PS50157"/>
    </source>
</evidence>
<feature type="domain" description="C2H2-type" evidence="9">
    <location>
        <begin position="450"/>
        <end position="477"/>
    </location>
</feature>
<dbReference type="AlphaFoldDB" id="A0A9J6DUQ4"/>
<evidence type="ECO:0000313" key="11">
    <source>
        <dbReference type="Proteomes" id="UP000821866"/>
    </source>
</evidence>
<reference evidence="10" key="2">
    <citation type="submission" date="2021-09" db="EMBL/GenBank/DDBJ databases">
        <authorList>
            <person name="Jia N."/>
            <person name="Wang J."/>
            <person name="Shi W."/>
            <person name="Du L."/>
            <person name="Sun Y."/>
            <person name="Zhan W."/>
            <person name="Jiang J."/>
            <person name="Wang Q."/>
            <person name="Zhang B."/>
            <person name="Ji P."/>
            <person name="Sakyi L.B."/>
            <person name="Cui X."/>
            <person name="Yuan T."/>
            <person name="Jiang B."/>
            <person name="Yang W."/>
            <person name="Lam T.T.-Y."/>
            <person name="Chang Q."/>
            <person name="Ding S."/>
            <person name="Wang X."/>
            <person name="Zhu J."/>
            <person name="Ruan X."/>
            <person name="Zhao L."/>
            <person name="Wei J."/>
            <person name="Que T."/>
            <person name="Du C."/>
            <person name="Cheng J."/>
            <person name="Dai P."/>
            <person name="Han X."/>
            <person name="Huang E."/>
            <person name="Gao Y."/>
            <person name="Liu J."/>
            <person name="Shao H."/>
            <person name="Ye R."/>
            <person name="Li L."/>
            <person name="Wei W."/>
            <person name="Wang X."/>
            <person name="Wang C."/>
            <person name="Huo Q."/>
            <person name="Li W."/>
            <person name="Guo W."/>
            <person name="Chen H."/>
            <person name="Chen S."/>
            <person name="Zhou L."/>
            <person name="Zhou L."/>
            <person name="Ni X."/>
            <person name="Tian J."/>
            <person name="Zhou Y."/>
            <person name="Sheng Y."/>
            <person name="Liu T."/>
            <person name="Pan Y."/>
            <person name="Xia L."/>
            <person name="Li J."/>
            <person name="Zhao F."/>
            <person name="Cao W."/>
        </authorList>
    </citation>
    <scope>NUCLEOTIDE SEQUENCE</scope>
    <source>
        <strain evidence="10">Rmic-2018</strain>
        <tissue evidence="10">Larvae</tissue>
    </source>
</reference>
<feature type="domain" description="C2H2-type" evidence="9">
    <location>
        <begin position="478"/>
        <end position="503"/>
    </location>
</feature>
<gene>
    <name evidence="10" type="ORF">HPB51_014114</name>
</gene>
<feature type="domain" description="C2H2-type" evidence="9">
    <location>
        <begin position="366"/>
        <end position="393"/>
    </location>
</feature>
<dbReference type="GO" id="GO:0000981">
    <property type="term" value="F:DNA-binding transcription factor activity, RNA polymerase II-specific"/>
    <property type="evidence" value="ECO:0007669"/>
    <property type="project" value="TreeGrafter"/>
</dbReference>
<dbReference type="Pfam" id="PF00096">
    <property type="entry name" value="zf-C2H2"/>
    <property type="match status" value="4"/>
</dbReference>
<keyword evidence="6" id="KW-0539">Nucleus</keyword>
<dbReference type="Proteomes" id="UP000821866">
    <property type="component" value="Unassembled WGS sequence"/>
</dbReference>